<dbReference type="EMBL" id="CM045761">
    <property type="protein sequence ID" value="KAI8015407.1"/>
    <property type="molecule type" value="Genomic_DNA"/>
</dbReference>
<protein>
    <submittedName>
        <fullName evidence="1">UDP glycosyltransferase 9</fullName>
    </submittedName>
</protein>
<name>A0ACC0HP90_9ERIC</name>
<evidence type="ECO:0000313" key="1">
    <source>
        <dbReference type="EMBL" id="KAI8015407.1"/>
    </source>
</evidence>
<dbReference type="Proteomes" id="UP001060215">
    <property type="component" value="Chromosome 4"/>
</dbReference>
<comment type="caution">
    <text evidence="1">The sequence shown here is derived from an EMBL/GenBank/DDBJ whole genome shotgun (WGS) entry which is preliminary data.</text>
</comment>
<evidence type="ECO:0000313" key="2">
    <source>
        <dbReference type="Proteomes" id="UP001060215"/>
    </source>
</evidence>
<gene>
    <name evidence="1" type="ORF">LOK49_LG05G01634</name>
</gene>
<reference evidence="1 2" key="1">
    <citation type="journal article" date="2022" name="Plant J.">
        <title>Chromosome-level genome of Camellia lanceoleosa provides a valuable resource for understanding genome evolution and self-incompatibility.</title>
        <authorList>
            <person name="Gong W."/>
            <person name="Xiao S."/>
            <person name="Wang L."/>
            <person name="Liao Z."/>
            <person name="Chang Y."/>
            <person name="Mo W."/>
            <person name="Hu G."/>
            <person name="Li W."/>
            <person name="Zhao G."/>
            <person name="Zhu H."/>
            <person name="Hu X."/>
            <person name="Ji K."/>
            <person name="Xiang X."/>
            <person name="Song Q."/>
            <person name="Yuan D."/>
            <person name="Jin S."/>
            <person name="Zhang L."/>
        </authorList>
    </citation>
    <scope>NUCLEOTIDE SEQUENCE [LARGE SCALE GENOMIC DNA]</scope>
    <source>
        <strain evidence="1">SQ_2022a</strain>
    </source>
</reference>
<keyword evidence="2" id="KW-1185">Reference proteome</keyword>
<proteinExistence type="predicted"/>
<accession>A0ACC0HP90</accession>
<sequence>MKWLDEQPNGSVIYVSFGSSAKLGVDQMEELACGLRGSNCHFLWVVRATEEFKLPKHFVVSWCPQLEVLANEATHCGWNSTLVVPMVAIPQCVIDVLGWESGVQREESGIVRREAVGGCIREVMEGERGREIRSNAMKWRELAREAVDEGGSSDRSIDEFVSKLVHS</sequence>
<organism evidence="1 2">
    <name type="scientific">Camellia lanceoleosa</name>
    <dbReference type="NCBI Taxonomy" id="1840588"/>
    <lineage>
        <taxon>Eukaryota</taxon>
        <taxon>Viridiplantae</taxon>
        <taxon>Streptophyta</taxon>
        <taxon>Embryophyta</taxon>
        <taxon>Tracheophyta</taxon>
        <taxon>Spermatophyta</taxon>
        <taxon>Magnoliopsida</taxon>
        <taxon>eudicotyledons</taxon>
        <taxon>Gunneridae</taxon>
        <taxon>Pentapetalae</taxon>
        <taxon>asterids</taxon>
        <taxon>Ericales</taxon>
        <taxon>Theaceae</taxon>
        <taxon>Camellia</taxon>
    </lineage>
</organism>